<proteinExistence type="predicted"/>
<dbReference type="InterPro" id="IPR010987">
    <property type="entry name" value="Glutathione-S-Trfase_C-like"/>
</dbReference>
<protein>
    <submittedName>
        <fullName evidence="3">Glutathione S-transferase family protein</fullName>
    </submittedName>
</protein>
<dbReference type="Proteomes" id="UP001596492">
    <property type="component" value="Unassembled WGS sequence"/>
</dbReference>
<dbReference type="InterPro" id="IPR036249">
    <property type="entry name" value="Thioredoxin-like_sf"/>
</dbReference>
<gene>
    <name evidence="3" type="ORF">ACFQS8_09395</name>
</gene>
<name>A0ABW2ILC8_9PROT</name>
<dbReference type="InterPro" id="IPR004046">
    <property type="entry name" value="GST_C"/>
</dbReference>
<dbReference type="SFLD" id="SFLDG00358">
    <property type="entry name" value="Main_(cytGST)"/>
    <property type="match status" value="1"/>
</dbReference>
<dbReference type="PROSITE" id="PS50404">
    <property type="entry name" value="GST_NTER"/>
    <property type="match status" value="1"/>
</dbReference>
<keyword evidence="4" id="KW-1185">Reference proteome</keyword>
<comment type="caution">
    <text evidence="3">The sequence shown here is derived from an EMBL/GenBank/DDBJ whole genome shotgun (WGS) entry which is preliminary data.</text>
</comment>
<dbReference type="Pfam" id="PF13409">
    <property type="entry name" value="GST_N_2"/>
    <property type="match status" value="1"/>
</dbReference>
<dbReference type="PROSITE" id="PS50405">
    <property type="entry name" value="GST_CTER"/>
    <property type="match status" value="1"/>
</dbReference>
<dbReference type="Gene3D" id="1.20.1050.10">
    <property type="match status" value="1"/>
</dbReference>
<dbReference type="Pfam" id="PF00043">
    <property type="entry name" value="GST_C"/>
    <property type="match status" value="1"/>
</dbReference>
<evidence type="ECO:0000313" key="3">
    <source>
        <dbReference type="EMBL" id="MFC7291828.1"/>
    </source>
</evidence>
<dbReference type="InterPro" id="IPR004045">
    <property type="entry name" value="Glutathione_S-Trfase_N"/>
</dbReference>
<dbReference type="PANTHER" id="PTHR44051">
    <property type="entry name" value="GLUTATHIONE S-TRANSFERASE-RELATED"/>
    <property type="match status" value="1"/>
</dbReference>
<dbReference type="InterPro" id="IPR036282">
    <property type="entry name" value="Glutathione-S-Trfase_C_sf"/>
</dbReference>
<evidence type="ECO:0000259" key="1">
    <source>
        <dbReference type="PROSITE" id="PS50404"/>
    </source>
</evidence>
<dbReference type="SFLD" id="SFLDS00019">
    <property type="entry name" value="Glutathione_Transferase_(cytos"/>
    <property type="match status" value="1"/>
</dbReference>
<dbReference type="InterPro" id="IPR040079">
    <property type="entry name" value="Glutathione_S-Trfase"/>
</dbReference>
<feature type="domain" description="GST N-terminal" evidence="1">
    <location>
        <begin position="7"/>
        <end position="89"/>
    </location>
</feature>
<dbReference type="SFLD" id="SFLDG01151">
    <property type="entry name" value="Main.2:_Nu-like"/>
    <property type="match status" value="1"/>
</dbReference>
<dbReference type="CDD" id="cd03056">
    <property type="entry name" value="GST_N_4"/>
    <property type="match status" value="1"/>
</dbReference>
<dbReference type="RefSeq" id="WP_382168591.1">
    <property type="nucleotide sequence ID" value="NZ_JBHTBR010000005.1"/>
</dbReference>
<evidence type="ECO:0000259" key="2">
    <source>
        <dbReference type="PROSITE" id="PS50405"/>
    </source>
</evidence>
<organism evidence="3 4">
    <name type="scientific">Hirschia litorea</name>
    <dbReference type="NCBI Taxonomy" id="1199156"/>
    <lineage>
        <taxon>Bacteria</taxon>
        <taxon>Pseudomonadati</taxon>
        <taxon>Pseudomonadota</taxon>
        <taxon>Alphaproteobacteria</taxon>
        <taxon>Hyphomonadales</taxon>
        <taxon>Hyphomonadaceae</taxon>
        <taxon>Hirschia</taxon>
    </lineage>
</organism>
<reference evidence="4" key="1">
    <citation type="journal article" date="2019" name="Int. J. Syst. Evol. Microbiol.">
        <title>The Global Catalogue of Microorganisms (GCM) 10K type strain sequencing project: providing services to taxonomists for standard genome sequencing and annotation.</title>
        <authorList>
            <consortium name="The Broad Institute Genomics Platform"/>
            <consortium name="The Broad Institute Genome Sequencing Center for Infectious Disease"/>
            <person name="Wu L."/>
            <person name="Ma J."/>
        </authorList>
    </citation>
    <scope>NUCLEOTIDE SEQUENCE [LARGE SCALE GENOMIC DNA]</scope>
    <source>
        <strain evidence="4">CCUG 51308</strain>
    </source>
</reference>
<dbReference type="SUPFAM" id="SSF52833">
    <property type="entry name" value="Thioredoxin-like"/>
    <property type="match status" value="1"/>
</dbReference>
<sequence>MPTRQIDKLTIYGDSISGNCLKVRWVAERTQTPFQWVEVDLLKGDTRSEQFLAINPVGQVPLARWPDGRVLPQSNAIMLYLAEEAGSDLIPEEAFKRAQMQSWLFWEQYTHEPSLAVRRFQKIYLKKSDDEIDPELMAKGRRALGTLEMQLNYSDYLVGEQLSLADIACVAYTRWAHEGGFDLNEFPAVRRWVARIETDLGLEHAHQDISSAEGDA</sequence>
<dbReference type="EMBL" id="JBHTBR010000005">
    <property type="protein sequence ID" value="MFC7291828.1"/>
    <property type="molecule type" value="Genomic_DNA"/>
</dbReference>
<evidence type="ECO:0000313" key="4">
    <source>
        <dbReference type="Proteomes" id="UP001596492"/>
    </source>
</evidence>
<dbReference type="SUPFAM" id="SSF47616">
    <property type="entry name" value="GST C-terminal domain-like"/>
    <property type="match status" value="1"/>
</dbReference>
<dbReference type="Gene3D" id="3.40.30.10">
    <property type="entry name" value="Glutaredoxin"/>
    <property type="match status" value="1"/>
</dbReference>
<feature type="domain" description="GST C-terminal" evidence="2">
    <location>
        <begin position="93"/>
        <end position="216"/>
    </location>
</feature>
<dbReference type="PANTHER" id="PTHR44051:SF2">
    <property type="entry name" value="HYPOTHETICAL GLUTATHIONE S-TRANSFERASE LIKE PROTEIN"/>
    <property type="match status" value="1"/>
</dbReference>
<accession>A0ABW2ILC8</accession>